<gene>
    <name evidence="11" type="ORF">BJ986_001599</name>
</gene>
<dbReference type="GO" id="GO:0046983">
    <property type="term" value="F:protein dimerization activity"/>
    <property type="evidence" value="ECO:0007669"/>
    <property type="project" value="InterPro"/>
</dbReference>
<feature type="transmembrane region" description="Helical" evidence="9">
    <location>
        <begin position="314"/>
        <end position="333"/>
    </location>
</feature>
<dbReference type="Pfam" id="PF13185">
    <property type="entry name" value="GAF_2"/>
    <property type="match status" value="1"/>
</dbReference>
<keyword evidence="9" id="KW-1133">Transmembrane helix</keyword>
<evidence type="ECO:0000256" key="6">
    <source>
        <dbReference type="ARBA" id="ARBA00022777"/>
    </source>
</evidence>
<dbReference type="InterPro" id="IPR050482">
    <property type="entry name" value="Sensor_HK_TwoCompSys"/>
</dbReference>
<evidence type="ECO:0000256" key="4">
    <source>
        <dbReference type="ARBA" id="ARBA00022679"/>
    </source>
</evidence>
<dbReference type="Pfam" id="PF02518">
    <property type="entry name" value="HATPase_c"/>
    <property type="match status" value="1"/>
</dbReference>
<evidence type="ECO:0000256" key="8">
    <source>
        <dbReference type="ARBA" id="ARBA00023012"/>
    </source>
</evidence>
<keyword evidence="8" id="KW-0902">Two-component regulatory system</keyword>
<evidence type="ECO:0000256" key="3">
    <source>
        <dbReference type="ARBA" id="ARBA00022553"/>
    </source>
</evidence>
<sequence>MTSRRGWTLLAGAGALAMFTAPILGWRAGHLVEASRGLPQTSAFLVTGGLAVRTRPEHRGAQRLLLVGLVMAAGFASGSAYSAYLQDRSTVPTWGWAAVLALQGLELAQGAALLALLAVFPDGRYHRGYERGIVLAGLAFIAAVLVAERLGSVQVTYPGNFVWGQQVSAPNQGAQLGLLPLGAVGRAGYQVGFLLLLACGVAMLGLRFRHFEALERRQTAWPLLGVLFTVVWGLLLGTVSDSTSTLPGAVLYLLYAPAALAVPVSILIGMLRHRLLDIDVVIRRSVVYSVLWLLISLAYVAVTLSFGVAVGGRVPLALAVALTIAATLGVAPARRRLERLADRLVFGRRVSGYELIAQLGARLESTPNAEDLANSLAADVRAGLRARWVRVVLDADGRPVIGSAGDPPPEAAPTLSVPLATESLAVGAIECGPRREGRYSEADLHLLESLGRQAALAVHNSWLTVQLADRLAELTASRARIVQAEDASRRRLERDIHDGVQQELVAVLARLGLARNQLRRDPHLAELSLAEVTSDAQRALVSLQDLARGIHPPLLTDRGVVEAVRARAAHLTLRVEVRESGLNGSTRLAPDVEGAAYFVVIEALGNVLKHAHATRAWVDFSHDCGALRVQVRDNGSGFDVDAAPRHGLMGLRDRVEALGGTMTVTSAHRAGTTVTASIPAGEPSHV</sequence>
<evidence type="ECO:0000256" key="1">
    <source>
        <dbReference type="ARBA" id="ARBA00000085"/>
    </source>
</evidence>
<dbReference type="Gene3D" id="1.20.5.1930">
    <property type="match status" value="1"/>
</dbReference>
<evidence type="ECO:0000313" key="11">
    <source>
        <dbReference type="EMBL" id="NYG07112.1"/>
    </source>
</evidence>
<dbReference type="Pfam" id="PF07730">
    <property type="entry name" value="HisKA_3"/>
    <property type="match status" value="1"/>
</dbReference>
<dbReference type="SUPFAM" id="SSF55874">
    <property type="entry name" value="ATPase domain of HSP90 chaperone/DNA topoisomerase II/histidine kinase"/>
    <property type="match status" value="1"/>
</dbReference>
<keyword evidence="3" id="KW-0597">Phosphoprotein</keyword>
<dbReference type="EC" id="2.7.13.3" evidence="2"/>
<dbReference type="SMART" id="SM00387">
    <property type="entry name" value="HATPase_c"/>
    <property type="match status" value="1"/>
</dbReference>
<feature type="transmembrane region" description="Helical" evidence="9">
    <location>
        <begin position="285"/>
        <end position="308"/>
    </location>
</feature>
<feature type="transmembrane region" description="Helical" evidence="9">
    <location>
        <begin position="187"/>
        <end position="208"/>
    </location>
</feature>
<dbReference type="PANTHER" id="PTHR24421">
    <property type="entry name" value="NITRATE/NITRITE SENSOR PROTEIN NARX-RELATED"/>
    <property type="match status" value="1"/>
</dbReference>
<dbReference type="GO" id="GO:0016020">
    <property type="term" value="C:membrane"/>
    <property type="evidence" value="ECO:0007669"/>
    <property type="project" value="InterPro"/>
</dbReference>
<feature type="transmembrane region" description="Helical" evidence="9">
    <location>
        <begin position="252"/>
        <end position="273"/>
    </location>
</feature>
<dbReference type="AlphaFoldDB" id="A0A852WPD8"/>
<evidence type="ECO:0000256" key="2">
    <source>
        <dbReference type="ARBA" id="ARBA00012438"/>
    </source>
</evidence>
<dbReference type="RefSeq" id="WP_179421500.1">
    <property type="nucleotide sequence ID" value="NZ_JACCAB010000001.1"/>
</dbReference>
<dbReference type="CDD" id="cd16917">
    <property type="entry name" value="HATPase_UhpB-NarQ-NarX-like"/>
    <property type="match status" value="1"/>
</dbReference>
<evidence type="ECO:0000256" key="7">
    <source>
        <dbReference type="ARBA" id="ARBA00022840"/>
    </source>
</evidence>
<dbReference type="InterPro" id="IPR003018">
    <property type="entry name" value="GAF"/>
</dbReference>
<feature type="transmembrane region" description="Helical" evidence="9">
    <location>
        <begin position="96"/>
        <end position="120"/>
    </location>
</feature>
<dbReference type="GO" id="GO:0000155">
    <property type="term" value="F:phosphorelay sensor kinase activity"/>
    <property type="evidence" value="ECO:0007669"/>
    <property type="project" value="InterPro"/>
</dbReference>
<dbReference type="Gene3D" id="3.30.450.40">
    <property type="match status" value="1"/>
</dbReference>
<accession>A0A852WPD8</accession>
<dbReference type="EMBL" id="JACCAB010000001">
    <property type="protein sequence ID" value="NYG07112.1"/>
    <property type="molecule type" value="Genomic_DNA"/>
</dbReference>
<dbReference type="Proteomes" id="UP000573599">
    <property type="component" value="Unassembled WGS sequence"/>
</dbReference>
<dbReference type="InterPro" id="IPR011712">
    <property type="entry name" value="Sig_transdc_His_kin_sub3_dim/P"/>
</dbReference>
<evidence type="ECO:0000313" key="12">
    <source>
        <dbReference type="Proteomes" id="UP000573599"/>
    </source>
</evidence>
<dbReference type="Gene3D" id="3.30.565.10">
    <property type="entry name" value="Histidine kinase-like ATPase, C-terminal domain"/>
    <property type="match status" value="1"/>
</dbReference>
<feature type="transmembrane region" description="Helical" evidence="9">
    <location>
        <begin position="220"/>
        <end position="240"/>
    </location>
</feature>
<feature type="transmembrane region" description="Helical" evidence="9">
    <location>
        <begin position="35"/>
        <end position="52"/>
    </location>
</feature>
<dbReference type="InterPro" id="IPR029016">
    <property type="entry name" value="GAF-like_dom_sf"/>
</dbReference>
<proteinExistence type="predicted"/>
<keyword evidence="12" id="KW-1185">Reference proteome</keyword>
<keyword evidence="7" id="KW-0067">ATP-binding</keyword>
<protein>
    <recommendedName>
        <fullName evidence="2">histidine kinase</fullName>
        <ecNumber evidence="2">2.7.13.3</ecNumber>
    </recommendedName>
</protein>
<dbReference type="PANTHER" id="PTHR24421:SF10">
    <property type="entry name" value="NITRATE_NITRITE SENSOR PROTEIN NARQ"/>
    <property type="match status" value="1"/>
</dbReference>
<comment type="caution">
    <text evidence="11">The sequence shown here is derived from an EMBL/GenBank/DDBJ whole genome shotgun (WGS) entry which is preliminary data.</text>
</comment>
<feature type="domain" description="Histidine kinase/HSP90-like ATPase" evidence="10">
    <location>
        <begin position="591"/>
        <end position="682"/>
    </location>
</feature>
<dbReference type="InterPro" id="IPR036890">
    <property type="entry name" value="HATPase_C_sf"/>
</dbReference>
<evidence type="ECO:0000259" key="10">
    <source>
        <dbReference type="SMART" id="SM00387"/>
    </source>
</evidence>
<dbReference type="SUPFAM" id="SSF55781">
    <property type="entry name" value="GAF domain-like"/>
    <property type="match status" value="1"/>
</dbReference>
<dbReference type="InterPro" id="IPR003594">
    <property type="entry name" value="HATPase_dom"/>
</dbReference>
<reference evidence="11 12" key="1">
    <citation type="submission" date="2020-07" db="EMBL/GenBank/DDBJ databases">
        <title>Sequencing the genomes of 1000 actinobacteria strains.</title>
        <authorList>
            <person name="Klenk H.-P."/>
        </authorList>
    </citation>
    <scope>NUCLEOTIDE SEQUENCE [LARGE SCALE GENOMIC DNA]</scope>
    <source>
        <strain evidence="11 12">DSM 23987</strain>
    </source>
</reference>
<evidence type="ECO:0000256" key="9">
    <source>
        <dbReference type="SAM" id="Phobius"/>
    </source>
</evidence>
<keyword evidence="6 11" id="KW-0418">Kinase</keyword>
<keyword evidence="9" id="KW-0812">Transmembrane</keyword>
<comment type="catalytic activity">
    <reaction evidence="1">
        <text>ATP + protein L-histidine = ADP + protein N-phospho-L-histidine.</text>
        <dbReference type="EC" id="2.7.13.3"/>
    </reaction>
</comment>
<feature type="transmembrane region" description="Helical" evidence="9">
    <location>
        <begin position="64"/>
        <end position="84"/>
    </location>
</feature>
<dbReference type="GO" id="GO:0005524">
    <property type="term" value="F:ATP binding"/>
    <property type="evidence" value="ECO:0007669"/>
    <property type="project" value="UniProtKB-KW"/>
</dbReference>
<keyword evidence="4" id="KW-0808">Transferase</keyword>
<feature type="transmembrane region" description="Helical" evidence="9">
    <location>
        <begin position="132"/>
        <end position="151"/>
    </location>
</feature>
<keyword evidence="9" id="KW-0472">Membrane</keyword>
<organism evidence="11 12">
    <name type="scientific">Pedococcus badiiscoriae</name>
    <dbReference type="NCBI Taxonomy" id="642776"/>
    <lineage>
        <taxon>Bacteria</taxon>
        <taxon>Bacillati</taxon>
        <taxon>Actinomycetota</taxon>
        <taxon>Actinomycetes</taxon>
        <taxon>Micrococcales</taxon>
        <taxon>Intrasporangiaceae</taxon>
        <taxon>Pedococcus</taxon>
    </lineage>
</organism>
<keyword evidence="5" id="KW-0547">Nucleotide-binding</keyword>
<name>A0A852WPD8_9MICO</name>
<evidence type="ECO:0000256" key="5">
    <source>
        <dbReference type="ARBA" id="ARBA00022741"/>
    </source>
</evidence>